<comment type="function">
    <text evidence="7">Catalyzes the reversible isomerization of glucose-6-phosphate to fructose-6-phosphate.</text>
</comment>
<dbReference type="AlphaFoldDB" id="A0A8H9Y6I6"/>
<comment type="catalytic activity">
    <reaction evidence="6 7 8">
        <text>alpha-D-glucose 6-phosphate = beta-D-fructose 6-phosphate</text>
        <dbReference type="Rhea" id="RHEA:11816"/>
        <dbReference type="ChEBI" id="CHEBI:57634"/>
        <dbReference type="ChEBI" id="CHEBI:58225"/>
        <dbReference type="EC" id="5.3.1.9"/>
    </reaction>
</comment>
<dbReference type="SUPFAM" id="SSF53697">
    <property type="entry name" value="SIS domain"/>
    <property type="match status" value="1"/>
</dbReference>
<evidence type="ECO:0000313" key="9">
    <source>
        <dbReference type="EMBL" id="MBB3115308.1"/>
    </source>
</evidence>
<dbReference type="GO" id="GO:0048029">
    <property type="term" value="F:monosaccharide binding"/>
    <property type="evidence" value="ECO:0007669"/>
    <property type="project" value="TreeGrafter"/>
</dbReference>
<dbReference type="EC" id="5.3.1.9" evidence="7"/>
<dbReference type="Gene3D" id="1.10.1390.10">
    <property type="match status" value="1"/>
</dbReference>
<keyword evidence="4 7" id="KW-0324">Glycolysis</keyword>
<evidence type="ECO:0000256" key="8">
    <source>
        <dbReference type="RuleBase" id="RU000612"/>
    </source>
</evidence>
<dbReference type="PRINTS" id="PR00662">
    <property type="entry name" value="G6PISOMERASE"/>
</dbReference>
<dbReference type="InterPro" id="IPR035482">
    <property type="entry name" value="SIS_PGI_2"/>
</dbReference>
<dbReference type="Proteomes" id="UP000612712">
    <property type="component" value="Unassembled WGS sequence"/>
</dbReference>
<proteinExistence type="inferred from homology"/>
<evidence type="ECO:0000256" key="3">
    <source>
        <dbReference type="ARBA" id="ARBA00022432"/>
    </source>
</evidence>
<feature type="active site" evidence="7">
    <location>
        <position position="427"/>
    </location>
</feature>
<sequence>MSENPGQAGQDAGAVTAADALAFEVPNPSPVTRTPEWHALLEYATKFKGTDLRTLFAEQPGRAGDLTFDVGPLHVDLSKNLIDEHAVQLLIDVARAKGLEDYRQAMFSGRRINVTEDRSVLHTALRLPVERDFRLPGDDGTPGAGQDVAEDVHAVLGRMRDVATAVRSGSWLGATGETITDVVNIGIGGSDLGPKMVCQALRAYRTAGITPHFISNVDPADLVGTLDGLDPRTTLFIIASKTFTTSETLANAHAARRWLLDGLGLTDAGDDAVRDATAKHFVAVSTATEKVAEFGIDTRNMFGFWDWVGGRYSVDSAIGLSIMIAVGPQNFMDFVDGFHDVDNHFYSEPMEFNVPTLMGLFGVWYTDILGAQTHAVLPYSDDLARFPAYLQQLTMESNGKSVMVDGTPVQTTTGEIYWGEPGTNGQHAFYQLMHQGTHLIPADFIGFVNPVEDVAAPDGETGMHDMLMSNFFAQTRVLAFGRTADELREAGVPESLVPHKVMPGNRPSTTILADRLTPRTVGALIALYEHVVFVQGVVWGINSFDQWGVELGKQQASDLLPAVTGRTHADSGDGSTDALVSFYRSRREKSGR</sequence>
<accession>A0A8H9Y6I6</accession>
<dbReference type="UniPathway" id="UPA00138"/>
<dbReference type="Pfam" id="PF00342">
    <property type="entry name" value="PGI"/>
    <property type="match status" value="1"/>
</dbReference>
<dbReference type="PROSITE" id="PS00765">
    <property type="entry name" value="P_GLUCOSE_ISOMERASE_1"/>
    <property type="match status" value="1"/>
</dbReference>
<gene>
    <name evidence="7" type="primary">pgi</name>
    <name evidence="9" type="ORF">FHU32_000512</name>
</gene>
<evidence type="ECO:0000256" key="5">
    <source>
        <dbReference type="ARBA" id="ARBA00023235"/>
    </source>
</evidence>
<dbReference type="PANTHER" id="PTHR11469">
    <property type="entry name" value="GLUCOSE-6-PHOSPHATE ISOMERASE"/>
    <property type="match status" value="1"/>
</dbReference>
<evidence type="ECO:0000313" key="10">
    <source>
        <dbReference type="Proteomes" id="UP000612712"/>
    </source>
</evidence>
<dbReference type="NCBIfam" id="NF001211">
    <property type="entry name" value="PRK00179.1"/>
    <property type="match status" value="1"/>
</dbReference>
<comment type="similarity">
    <text evidence="2 7 8">Belongs to the GPI family.</text>
</comment>
<dbReference type="GO" id="GO:0051156">
    <property type="term" value="P:glucose 6-phosphate metabolic process"/>
    <property type="evidence" value="ECO:0007669"/>
    <property type="project" value="TreeGrafter"/>
</dbReference>
<dbReference type="InterPro" id="IPR046348">
    <property type="entry name" value="SIS_dom_sf"/>
</dbReference>
<evidence type="ECO:0000256" key="4">
    <source>
        <dbReference type="ARBA" id="ARBA00023152"/>
    </source>
</evidence>
<dbReference type="PROSITE" id="PS00174">
    <property type="entry name" value="P_GLUCOSE_ISOMERASE_2"/>
    <property type="match status" value="1"/>
</dbReference>
<dbReference type="GO" id="GO:0006094">
    <property type="term" value="P:gluconeogenesis"/>
    <property type="evidence" value="ECO:0007669"/>
    <property type="project" value="UniProtKB-UniRule"/>
</dbReference>
<organism evidence="9 10">
    <name type="scientific">Corynebacterium bovis DSM 20582 = CIP 54.80</name>
    <dbReference type="NCBI Taxonomy" id="927655"/>
    <lineage>
        <taxon>Bacteria</taxon>
        <taxon>Bacillati</taxon>
        <taxon>Actinomycetota</taxon>
        <taxon>Actinomycetes</taxon>
        <taxon>Mycobacteriales</taxon>
        <taxon>Corynebacteriaceae</taxon>
        <taxon>Corynebacterium</taxon>
    </lineage>
</organism>
<dbReference type="UniPathway" id="UPA00109">
    <property type="reaction ID" value="UER00181"/>
</dbReference>
<dbReference type="PANTHER" id="PTHR11469:SF1">
    <property type="entry name" value="GLUCOSE-6-PHOSPHATE ISOMERASE"/>
    <property type="match status" value="1"/>
</dbReference>
<reference evidence="9" key="1">
    <citation type="submission" date="2020-08" db="EMBL/GenBank/DDBJ databases">
        <title>Sequencing the genomes of 1000 actinobacteria strains.</title>
        <authorList>
            <person name="Klenk H.-P."/>
        </authorList>
    </citation>
    <scope>NUCLEOTIDE SEQUENCE</scope>
    <source>
        <strain evidence="9">DSM 20582</strain>
    </source>
</reference>
<dbReference type="GO" id="GO:0004347">
    <property type="term" value="F:glucose-6-phosphate isomerase activity"/>
    <property type="evidence" value="ECO:0007669"/>
    <property type="project" value="UniProtKB-UniRule"/>
</dbReference>
<protein>
    <recommendedName>
        <fullName evidence="7">Glucose-6-phosphate isomerase</fullName>
        <shortName evidence="7">GPI</shortName>
        <ecNumber evidence="7">5.3.1.9</ecNumber>
    </recommendedName>
    <alternativeName>
        <fullName evidence="7">Phosphoglucose isomerase</fullName>
        <shortName evidence="7">PGI</shortName>
    </alternativeName>
    <alternativeName>
        <fullName evidence="7">Phosphohexose isomerase</fullName>
        <shortName evidence="7">PHI</shortName>
    </alternativeName>
</protein>
<comment type="pathway">
    <text evidence="1 7 8">Carbohydrate degradation; glycolysis; D-glyceraldehyde 3-phosphate and glycerone phosphate from D-glucose: step 2/4.</text>
</comment>
<comment type="subcellular location">
    <subcellularLocation>
        <location evidence="7">Cytoplasm</location>
    </subcellularLocation>
</comment>
<dbReference type="InterPro" id="IPR035476">
    <property type="entry name" value="SIS_PGI_1"/>
</dbReference>
<dbReference type="GO" id="GO:0005829">
    <property type="term" value="C:cytosol"/>
    <property type="evidence" value="ECO:0007669"/>
    <property type="project" value="TreeGrafter"/>
</dbReference>
<comment type="pathway">
    <text evidence="7">Carbohydrate biosynthesis; gluconeogenesis.</text>
</comment>
<dbReference type="PROSITE" id="PS51463">
    <property type="entry name" value="P_GLUCOSE_ISOMERASE_3"/>
    <property type="match status" value="1"/>
</dbReference>
<dbReference type="CDD" id="cd05015">
    <property type="entry name" value="SIS_PGI_1"/>
    <property type="match status" value="1"/>
</dbReference>
<dbReference type="CDD" id="cd05016">
    <property type="entry name" value="SIS_PGI_2"/>
    <property type="match status" value="1"/>
</dbReference>
<evidence type="ECO:0000256" key="6">
    <source>
        <dbReference type="ARBA" id="ARBA00029321"/>
    </source>
</evidence>
<feature type="active site" description="Proton donor" evidence="7">
    <location>
        <position position="396"/>
    </location>
</feature>
<evidence type="ECO:0000256" key="7">
    <source>
        <dbReference type="HAMAP-Rule" id="MF_00473"/>
    </source>
</evidence>
<comment type="caution">
    <text evidence="9">The sequence shown here is derived from an EMBL/GenBank/DDBJ whole genome shotgun (WGS) entry which is preliminary data.</text>
</comment>
<dbReference type="HAMAP" id="MF_00473">
    <property type="entry name" value="G6P_isomerase"/>
    <property type="match status" value="1"/>
</dbReference>
<dbReference type="InterPro" id="IPR023096">
    <property type="entry name" value="G6P_Isomerase_C"/>
</dbReference>
<dbReference type="GO" id="GO:0097367">
    <property type="term" value="F:carbohydrate derivative binding"/>
    <property type="evidence" value="ECO:0007669"/>
    <property type="project" value="InterPro"/>
</dbReference>
<evidence type="ECO:0000256" key="2">
    <source>
        <dbReference type="ARBA" id="ARBA00006604"/>
    </source>
</evidence>
<dbReference type="InterPro" id="IPR018189">
    <property type="entry name" value="Phosphoglucose_isomerase_CS"/>
</dbReference>
<name>A0A8H9Y6I6_9CORY</name>
<evidence type="ECO:0000256" key="1">
    <source>
        <dbReference type="ARBA" id="ARBA00004926"/>
    </source>
</evidence>
<keyword evidence="3 7" id="KW-0312">Gluconeogenesis</keyword>
<feature type="active site" evidence="7">
    <location>
        <position position="553"/>
    </location>
</feature>
<dbReference type="EMBL" id="JACHWT010000002">
    <property type="protein sequence ID" value="MBB3115308.1"/>
    <property type="molecule type" value="Genomic_DNA"/>
</dbReference>
<keyword evidence="5 7" id="KW-0413">Isomerase</keyword>
<dbReference type="InterPro" id="IPR001672">
    <property type="entry name" value="G6P_Isomerase"/>
</dbReference>
<keyword evidence="7" id="KW-0963">Cytoplasm</keyword>
<dbReference type="GO" id="GO:0006096">
    <property type="term" value="P:glycolytic process"/>
    <property type="evidence" value="ECO:0007669"/>
    <property type="project" value="UniProtKB-UniRule"/>
</dbReference>
<dbReference type="Gene3D" id="3.40.50.10490">
    <property type="entry name" value="Glucose-6-phosphate isomerase like protein, domain 1"/>
    <property type="match status" value="2"/>
</dbReference>